<name>A0A1G2CBP4_9BACT</name>
<proteinExistence type="predicted"/>
<dbReference type="EMBL" id="MHKZ01000053">
    <property type="protein sequence ID" value="OGY98814.1"/>
    <property type="molecule type" value="Genomic_DNA"/>
</dbReference>
<dbReference type="Proteomes" id="UP000176287">
    <property type="component" value="Unassembled WGS sequence"/>
</dbReference>
<protein>
    <submittedName>
        <fullName evidence="1">Uncharacterized protein</fullName>
    </submittedName>
</protein>
<organism evidence="1 2">
    <name type="scientific">Candidatus Liptonbacteria bacterium RIFCSPLOWO2_01_FULL_45_15</name>
    <dbReference type="NCBI Taxonomy" id="1798649"/>
    <lineage>
        <taxon>Bacteria</taxon>
        <taxon>Candidatus Liptoniibacteriota</taxon>
    </lineage>
</organism>
<comment type="caution">
    <text evidence="1">The sequence shown here is derived from an EMBL/GenBank/DDBJ whole genome shotgun (WGS) entry which is preliminary data.</text>
</comment>
<evidence type="ECO:0000313" key="2">
    <source>
        <dbReference type="Proteomes" id="UP000176287"/>
    </source>
</evidence>
<sequence length="142" mass="15681">MYTFIGAWGTCNKIENLLDDKKTWAKVVFDAAKNEAKFAEIKKTSPFADKMVIAVSYDNGGTSFYGDIFTFANANGGVDIASSIVKNVICSKGWAIHDLDEYMLTFEKLRIFGNGDAGDVEIFWMGCGRPGVKSPESAQRRQ</sequence>
<gene>
    <name evidence="1" type="ORF">A3B13_03090</name>
</gene>
<reference evidence="1 2" key="1">
    <citation type="journal article" date="2016" name="Nat. Commun.">
        <title>Thousands of microbial genomes shed light on interconnected biogeochemical processes in an aquifer system.</title>
        <authorList>
            <person name="Anantharaman K."/>
            <person name="Brown C.T."/>
            <person name="Hug L.A."/>
            <person name="Sharon I."/>
            <person name="Castelle C.J."/>
            <person name="Probst A.J."/>
            <person name="Thomas B.C."/>
            <person name="Singh A."/>
            <person name="Wilkins M.J."/>
            <person name="Karaoz U."/>
            <person name="Brodie E.L."/>
            <person name="Williams K.H."/>
            <person name="Hubbard S.S."/>
            <person name="Banfield J.F."/>
        </authorList>
    </citation>
    <scope>NUCLEOTIDE SEQUENCE [LARGE SCALE GENOMIC DNA]</scope>
</reference>
<dbReference type="AlphaFoldDB" id="A0A1G2CBP4"/>
<accession>A0A1G2CBP4</accession>
<evidence type="ECO:0000313" key="1">
    <source>
        <dbReference type="EMBL" id="OGY98814.1"/>
    </source>
</evidence>